<dbReference type="GO" id="GO:0030018">
    <property type="term" value="C:Z disc"/>
    <property type="evidence" value="ECO:0007669"/>
    <property type="project" value="InterPro"/>
</dbReference>
<reference evidence="6" key="2">
    <citation type="submission" date="2025-08" db="UniProtKB">
        <authorList>
            <consortium name="Ensembl"/>
        </authorList>
    </citation>
    <scope>IDENTIFICATION</scope>
</reference>
<dbReference type="GeneTree" id="ENSGT00940000156390"/>
<dbReference type="SUPFAM" id="SSF50044">
    <property type="entry name" value="SH3-domain"/>
    <property type="match status" value="1"/>
</dbReference>
<accession>A0A8C9VGQ3</accession>
<keyword evidence="2" id="KW-0677">Repeat</keyword>
<reference evidence="6 7" key="1">
    <citation type="submission" date="2019-04" db="EMBL/GenBank/DDBJ databases">
        <authorList>
            <consortium name="Wellcome Sanger Institute Data Sharing"/>
        </authorList>
    </citation>
    <scope>NUCLEOTIDE SEQUENCE [LARGE SCALE GENOMIC DNA]</scope>
</reference>
<dbReference type="InterPro" id="IPR055297">
    <property type="entry name" value="NEBU/NEBL"/>
</dbReference>
<dbReference type="Gene3D" id="2.30.30.40">
    <property type="entry name" value="SH3 Domains"/>
    <property type="match status" value="1"/>
</dbReference>
<dbReference type="SMART" id="SM00326">
    <property type="entry name" value="SH3"/>
    <property type="match status" value="1"/>
</dbReference>
<dbReference type="InterPro" id="IPR036028">
    <property type="entry name" value="SH3-like_dom_sf"/>
</dbReference>
<dbReference type="PANTHER" id="PTHR11039">
    <property type="entry name" value="NEBULIN"/>
    <property type="match status" value="1"/>
</dbReference>
<reference evidence="6" key="3">
    <citation type="submission" date="2025-09" db="UniProtKB">
        <authorList>
            <consortium name="Ensembl"/>
        </authorList>
    </citation>
    <scope>IDENTIFICATION</scope>
</reference>
<dbReference type="Proteomes" id="UP000694397">
    <property type="component" value="Chromosome 5"/>
</dbReference>
<dbReference type="CDD" id="cd11789">
    <property type="entry name" value="SH3_Nebulin_family_C"/>
    <property type="match status" value="1"/>
</dbReference>
<name>A0A8C9VGQ3_SCLFO</name>
<evidence type="ECO:0000256" key="3">
    <source>
        <dbReference type="ARBA" id="ARBA00023203"/>
    </source>
</evidence>
<dbReference type="AlphaFoldDB" id="A0A8C9VGQ3"/>
<evidence type="ECO:0000256" key="4">
    <source>
        <dbReference type="PROSITE-ProRule" id="PRU00192"/>
    </source>
</evidence>
<protein>
    <recommendedName>
        <fullName evidence="5">SH3 domain-containing protein</fullName>
    </recommendedName>
</protein>
<sequence>FSLVCFVTTPAAVLPGECHESGLQQSHSYLHQSSTYSERSIQSPLHSTYRAMYDYMAQDNDEVSFRDGDMIINAQSIDEGWMYGTVQRTGKSGMFPANYMECFN</sequence>
<dbReference type="PRINTS" id="PR00452">
    <property type="entry name" value="SH3DOMAIN"/>
</dbReference>
<evidence type="ECO:0000256" key="1">
    <source>
        <dbReference type="ARBA" id="ARBA00022443"/>
    </source>
</evidence>
<evidence type="ECO:0000313" key="6">
    <source>
        <dbReference type="Ensembl" id="ENSSFOP00015053633.1"/>
    </source>
</evidence>
<dbReference type="PROSITE" id="PS50002">
    <property type="entry name" value="SH3"/>
    <property type="match status" value="1"/>
</dbReference>
<dbReference type="Ensembl" id="ENSSFOT00015082271.1">
    <property type="protein sequence ID" value="ENSSFOP00015053633.1"/>
    <property type="gene ID" value="ENSSFOG00015032167.1"/>
</dbReference>
<dbReference type="FunFam" id="2.30.30.40:FF:000007">
    <property type="entry name" value="nebulin isoform X1"/>
    <property type="match status" value="1"/>
</dbReference>
<dbReference type="InterPro" id="IPR001452">
    <property type="entry name" value="SH3_domain"/>
</dbReference>
<dbReference type="Pfam" id="PF00018">
    <property type="entry name" value="SH3_1"/>
    <property type="match status" value="1"/>
</dbReference>
<keyword evidence="3" id="KW-0009">Actin-binding</keyword>
<dbReference type="PANTHER" id="PTHR11039:SF48">
    <property type="entry name" value="NEBULETTE"/>
    <property type="match status" value="1"/>
</dbReference>
<evidence type="ECO:0000313" key="7">
    <source>
        <dbReference type="Proteomes" id="UP000694397"/>
    </source>
</evidence>
<organism evidence="6 7">
    <name type="scientific">Scleropages formosus</name>
    <name type="common">Asian bonytongue</name>
    <name type="synonym">Osteoglossum formosum</name>
    <dbReference type="NCBI Taxonomy" id="113540"/>
    <lineage>
        <taxon>Eukaryota</taxon>
        <taxon>Metazoa</taxon>
        <taxon>Chordata</taxon>
        <taxon>Craniata</taxon>
        <taxon>Vertebrata</taxon>
        <taxon>Euteleostomi</taxon>
        <taxon>Actinopterygii</taxon>
        <taxon>Neopterygii</taxon>
        <taxon>Teleostei</taxon>
        <taxon>Osteoglossocephala</taxon>
        <taxon>Osteoglossomorpha</taxon>
        <taxon>Osteoglossiformes</taxon>
        <taxon>Osteoglossidae</taxon>
        <taxon>Scleropages</taxon>
    </lineage>
</organism>
<keyword evidence="1 4" id="KW-0728">SH3 domain</keyword>
<dbReference type="OrthoDB" id="191061at2759"/>
<feature type="domain" description="SH3" evidence="5">
    <location>
        <begin position="44"/>
        <end position="104"/>
    </location>
</feature>
<keyword evidence="7" id="KW-1185">Reference proteome</keyword>
<evidence type="ECO:0000256" key="2">
    <source>
        <dbReference type="ARBA" id="ARBA00022737"/>
    </source>
</evidence>
<dbReference type="GO" id="GO:0051015">
    <property type="term" value="F:actin filament binding"/>
    <property type="evidence" value="ECO:0007669"/>
    <property type="project" value="InterPro"/>
</dbReference>
<evidence type="ECO:0000259" key="5">
    <source>
        <dbReference type="PROSITE" id="PS50002"/>
    </source>
</evidence>
<proteinExistence type="predicted"/>
<dbReference type="GO" id="GO:0071691">
    <property type="term" value="P:cardiac muscle thin filament assembly"/>
    <property type="evidence" value="ECO:0007669"/>
    <property type="project" value="TreeGrafter"/>
</dbReference>